<dbReference type="Proteomes" id="UP000003861">
    <property type="component" value="Unassembled WGS sequence"/>
</dbReference>
<gene>
    <name evidence="2" type="ORF">HLRTI_002640</name>
</gene>
<keyword evidence="1" id="KW-0812">Transmembrane</keyword>
<name>U2F4U2_9EURY</name>
<proteinExistence type="predicted"/>
<organism evidence="2 3">
    <name type="scientific">Halorhabdus tiamatea SARL4B</name>
    <dbReference type="NCBI Taxonomy" id="1033806"/>
    <lineage>
        <taxon>Archaea</taxon>
        <taxon>Methanobacteriati</taxon>
        <taxon>Methanobacteriota</taxon>
        <taxon>Stenosarchaea group</taxon>
        <taxon>Halobacteria</taxon>
        <taxon>Halobacteriales</taxon>
        <taxon>Haloarculaceae</taxon>
        <taxon>Halorhabdus</taxon>
    </lineage>
</organism>
<sequence>MLLPVVASDMALSTESIRASVLVYPLALWIVVTFSALKGGACRWTPV</sequence>
<evidence type="ECO:0000313" key="2">
    <source>
        <dbReference type="EMBL" id="ERJ05335.1"/>
    </source>
</evidence>
<reference evidence="2 3" key="1">
    <citation type="journal article" date="2011" name="J. Bacteriol.">
        <title>Genome sequence of Halorhabdus tiamatea, the first archaeon isolated from a deep-sea anoxic brine lake.</title>
        <authorList>
            <person name="Antunes A."/>
            <person name="Alam I."/>
            <person name="Bajic V.B."/>
            <person name="Stingl U."/>
        </authorList>
    </citation>
    <scope>NUCLEOTIDE SEQUENCE [LARGE SCALE GENOMIC DNA]</scope>
    <source>
        <strain evidence="2 3">SARL4B</strain>
    </source>
</reference>
<dbReference type="EMBL" id="AFNT02000035">
    <property type="protein sequence ID" value="ERJ05335.1"/>
    <property type="molecule type" value="Genomic_DNA"/>
</dbReference>
<evidence type="ECO:0000256" key="1">
    <source>
        <dbReference type="SAM" id="Phobius"/>
    </source>
</evidence>
<feature type="transmembrane region" description="Helical" evidence="1">
    <location>
        <begin position="20"/>
        <end position="37"/>
    </location>
</feature>
<keyword evidence="1" id="KW-0472">Membrane</keyword>
<keyword evidence="1" id="KW-1133">Transmembrane helix</keyword>
<feature type="non-terminal residue" evidence="2">
    <location>
        <position position="47"/>
    </location>
</feature>
<comment type="caution">
    <text evidence="2">The sequence shown here is derived from an EMBL/GenBank/DDBJ whole genome shotgun (WGS) entry which is preliminary data.</text>
</comment>
<accession>U2F4U2</accession>
<reference evidence="2 3" key="2">
    <citation type="journal article" date="2013" name="PLoS ONE">
        <title>INDIGO - INtegrated Data Warehouse of MIcrobial GenOmes with Examples from the Red Sea Extremophiles.</title>
        <authorList>
            <person name="Alam I."/>
            <person name="Antunes A."/>
            <person name="Kamau A.A."/>
            <person name="Ba Alawi W."/>
            <person name="Kalkatawi M."/>
            <person name="Stingl U."/>
            <person name="Bajic V.B."/>
        </authorList>
    </citation>
    <scope>NUCLEOTIDE SEQUENCE [LARGE SCALE GENOMIC DNA]</scope>
    <source>
        <strain evidence="2 3">SARL4B</strain>
    </source>
</reference>
<dbReference type="AlphaFoldDB" id="U2F4U2"/>
<evidence type="ECO:0000313" key="3">
    <source>
        <dbReference type="Proteomes" id="UP000003861"/>
    </source>
</evidence>
<protein>
    <submittedName>
        <fullName evidence="2">Uncharacterized protein</fullName>
    </submittedName>
</protein>